<feature type="domain" description="Sdz-33 F-box" evidence="1">
    <location>
        <begin position="203"/>
        <end position="271"/>
    </location>
</feature>
<reference evidence="3" key="1">
    <citation type="submission" date="2011-07" db="EMBL/GenBank/DDBJ databases">
        <authorList>
            <consortium name="Caenorhabditis brenneri Sequencing and Analysis Consortium"/>
            <person name="Wilson R.K."/>
        </authorList>
    </citation>
    <scope>NUCLEOTIDE SEQUENCE [LARGE SCALE GENOMIC DNA]</scope>
    <source>
        <strain evidence="3">PB2801</strain>
    </source>
</reference>
<sequence>MRDRDQDTPFFICVIQKDHGPGIPISRDRLGFSLISKKCKKLTISSKIKGKFFAIGISNVISISLSAIHVPICLNFYTEPSLDWIVGTDVQKKTLKPPEFVSIHTFHRGPVMLKWPNTKEFGMREWLDHIQTVFDCREYTYTRIALCAYRFDIDFIKETFGNSDFLSIEHTGNYGYNESILEKLTPIGGLGIADSVFPDSKIPSKVLIQNFDRLAIGYKNDGLRCATLDELLMMNSASIEITTHQTPVKMLNKFVKLWQQGANPRMKHFRINYHNGSETDINGILNGIKCDEVRQKRLQYTLVNKGFYTYKMDGTKVKILFECSDIIEGMIQLRLLLV</sequence>
<dbReference type="STRING" id="135651.G0NS93"/>
<gene>
    <name evidence="2" type="ORF">CAEBREN_24920</name>
</gene>
<evidence type="ECO:0000259" key="1">
    <source>
        <dbReference type="Pfam" id="PF07735"/>
    </source>
</evidence>
<evidence type="ECO:0000313" key="3">
    <source>
        <dbReference type="Proteomes" id="UP000008068"/>
    </source>
</evidence>
<name>G0NS93_CAEBE</name>
<dbReference type="InterPro" id="IPR053222">
    <property type="entry name" value="Zygotic_Embryogenesis-Asso"/>
</dbReference>
<accession>G0NS93</accession>
<dbReference type="Pfam" id="PF07735">
    <property type="entry name" value="FBA_2"/>
    <property type="match status" value="1"/>
</dbReference>
<evidence type="ECO:0000313" key="2">
    <source>
        <dbReference type="EMBL" id="EGT36672.1"/>
    </source>
</evidence>
<dbReference type="FunCoup" id="G0NS93">
    <property type="interactions" value="1062"/>
</dbReference>
<dbReference type="OrthoDB" id="5909081at2759"/>
<proteinExistence type="predicted"/>
<protein>
    <recommendedName>
        <fullName evidence="1">Sdz-33 F-box domain-containing protein</fullName>
    </recommendedName>
</protein>
<dbReference type="Proteomes" id="UP000008068">
    <property type="component" value="Unassembled WGS sequence"/>
</dbReference>
<dbReference type="InterPro" id="IPR012885">
    <property type="entry name" value="F-box_Sdz-33"/>
</dbReference>
<dbReference type="EMBL" id="GL379936">
    <property type="protein sequence ID" value="EGT36672.1"/>
    <property type="molecule type" value="Genomic_DNA"/>
</dbReference>
<dbReference type="PANTHER" id="PTHR22899">
    <property type="entry name" value="CYCLIN-RELATED F-BOX FAMILY"/>
    <property type="match status" value="1"/>
</dbReference>
<dbReference type="HOGENOM" id="CLU_028840_1_2_1"/>
<dbReference type="AlphaFoldDB" id="G0NS93"/>
<organism evidence="3">
    <name type="scientific">Caenorhabditis brenneri</name>
    <name type="common">Nematode worm</name>
    <dbReference type="NCBI Taxonomy" id="135651"/>
    <lineage>
        <taxon>Eukaryota</taxon>
        <taxon>Metazoa</taxon>
        <taxon>Ecdysozoa</taxon>
        <taxon>Nematoda</taxon>
        <taxon>Chromadorea</taxon>
        <taxon>Rhabditida</taxon>
        <taxon>Rhabditina</taxon>
        <taxon>Rhabditomorpha</taxon>
        <taxon>Rhabditoidea</taxon>
        <taxon>Rhabditidae</taxon>
        <taxon>Peloderinae</taxon>
        <taxon>Caenorhabditis</taxon>
    </lineage>
</organism>
<keyword evidence="3" id="KW-1185">Reference proteome</keyword>
<dbReference type="InParanoid" id="G0NS93"/>